<dbReference type="GO" id="GO:0008721">
    <property type="term" value="F:D-serine ammonia-lyase activity"/>
    <property type="evidence" value="ECO:0007669"/>
    <property type="project" value="TreeGrafter"/>
</dbReference>
<dbReference type="GO" id="GO:0036088">
    <property type="term" value="P:D-serine catabolic process"/>
    <property type="evidence" value="ECO:0007669"/>
    <property type="project" value="TreeGrafter"/>
</dbReference>
<proteinExistence type="predicted"/>
<dbReference type="PANTHER" id="PTHR28004:SF2">
    <property type="entry name" value="D-SERINE DEHYDRATASE"/>
    <property type="match status" value="1"/>
</dbReference>
<keyword evidence="2" id="KW-1185">Reference proteome</keyword>
<dbReference type="AlphaFoldDB" id="A0A9W7SZX8"/>
<evidence type="ECO:0000313" key="2">
    <source>
        <dbReference type="Proteomes" id="UP001138500"/>
    </source>
</evidence>
<accession>A0A9W7SZX8</accession>
<reference evidence="1 2" key="2">
    <citation type="journal article" date="2021" name="Curr. Genet.">
        <title>Genetic response to nitrogen starvation in the aggressive Eucalyptus foliar pathogen Teratosphaeria destructans.</title>
        <authorList>
            <person name="Havenga M."/>
            <person name="Wingfield B.D."/>
            <person name="Wingfield M.J."/>
            <person name="Dreyer L.L."/>
            <person name="Roets F."/>
            <person name="Aylward J."/>
        </authorList>
    </citation>
    <scope>NUCLEOTIDE SEQUENCE [LARGE SCALE GENOMIC DNA]</scope>
    <source>
        <strain evidence="1">CMW44962</strain>
    </source>
</reference>
<dbReference type="Gene3D" id="3.20.20.10">
    <property type="entry name" value="Alanine racemase"/>
    <property type="match status" value="1"/>
</dbReference>
<sequence>MDTCRKVQELLTHRTASDKYWLARGKSSKSYHQVRFFLRLQQLLCLHTSQSTTQDPIPAPSLHPTSSAAGLKLHSVGKKLQDVQAPAVVLDAAVIKRNCKLLLDAARSLDIGFHAHVKTHKTTEITKLQVGEGQTAVKLVASTISEIENLLPWLLECKAHGRNVDIAYGIPIAPSFIPRLASVARVLGPDSIGVFVDHPDHIKLFDDVPEEQ</sequence>
<reference evidence="1 2" key="1">
    <citation type="journal article" date="2018" name="IMA Fungus">
        <title>IMA Genome-F 10: Nine draft genome sequences of Claviceps purpurea s.lat., including C. arundinis, C. humidiphila, and C. cf. spartinae, pseudomolecules for the pitch canker pathogen Fusarium circinatum, draft genome of Davidsoniella eucalypti, Grosmannia galeiformis, Quambalaria eucalypti, and Teratosphaeria destructans.</title>
        <authorList>
            <person name="Wingfield B.D."/>
            <person name="Liu M."/>
            <person name="Nguyen H.D."/>
            <person name="Lane F.A."/>
            <person name="Morgan S.W."/>
            <person name="De Vos L."/>
            <person name="Wilken P.M."/>
            <person name="Duong T.A."/>
            <person name="Aylward J."/>
            <person name="Coetzee M.P."/>
            <person name="Dadej K."/>
            <person name="De Beer Z.W."/>
            <person name="Findlay W."/>
            <person name="Havenga M."/>
            <person name="Kolarik M."/>
            <person name="Menzies J.G."/>
            <person name="Naidoo K."/>
            <person name="Pochopski O."/>
            <person name="Shoukouhi P."/>
            <person name="Santana Q.C."/>
            <person name="Seifert K.A."/>
            <person name="Soal N."/>
            <person name="Steenkamp E.T."/>
            <person name="Tatham C.T."/>
            <person name="van der Nest M.A."/>
            <person name="Wingfield M.J."/>
        </authorList>
    </citation>
    <scope>NUCLEOTIDE SEQUENCE [LARGE SCALE GENOMIC DNA]</scope>
    <source>
        <strain evidence="1">CMW44962</strain>
    </source>
</reference>
<gene>
    <name evidence="1" type="ORF">Tdes44962_MAKER07314</name>
</gene>
<organism evidence="1 2">
    <name type="scientific">Teratosphaeria destructans</name>
    <dbReference type="NCBI Taxonomy" id="418781"/>
    <lineage>
        <taxon>Eukaryota</taxon>
        <taxon>Fungi</taxon>
        <taxon>Dikarya</taxon>
        <taxon>Ascomycota</taxon>
        <taxon>Pezizomycotina</taxon>
        <taxon>Dothideomycetes</taxon>
        <taxon>Dothideomycetidae</taxon>
        <taxon>Mycosphaerellales</taxon>
        <taxon>Teratosphaeriaceae</taxon>
        <taxon>Teratosphaeria</taxon>
    </lineage>
</organism>
<comment type="caution">
    <text evidence="1">The sequence shown here is derived from an EMBL/GenBank/DDBJ whole genome shotgun (WGS) entry which is preliminary data.</text>
</comment>
<dbReference type="EMBL" id="RIBY02000302">
    <property type="protein sequence ID" value="KAH9844556.1"/>
    <property type="molecule type" value="Genomic_DNA"/>
</dbReference>
<dbReference type="InterPro" id="IPR051466">
    <property type="entry name" value="D-amino_acid_metab_enzyme"/>
</dbReference>
<protein>
    <submittedName>
        <fullName evidence="1">D-serine dehydratase</fullName>
    </submittedName>
</protein>
<evidence type="ECO:0000313" key="1">
    <source>
        <dbReference type="EMBL" id="KAH9844556.1"/>
    </source>
</evidence>
<dbReference type="OrthoDB" id="20198at2759"/>
<name>A0A9W7SZX8_9PEZI</name>
<dbReference type="Proteomes" id="UP001138500">
    <property type="component" value="Unassembled WGS sequence"/>
</dbReference>
<dbReference type="PANTHER" id="PTHR28004">
    <property type="entry name" value="ZGC:162816-RELATED"/>
    <property type="match status" value="1"/>
</dbReference>
<dbReference type="InterPro" id="IPR029066">
    <property type="entry name" value="PLP-binding_barrel"/>
</dbReference>